<dbReference type="PROSITE" id="PS51186">
    <property type="entry name" value="GNAT"/>
    <property type="match status" value="1"/>
</dbReference>
<dbReference type="InterPro" id="IPR016181">
    <property type="entry name" value="Acyl_CoA_acyltransferase"/>
</dbReference>
<dbReference type="InterPro" id="IPR036390">
    <property type="entry name" value="WH_DNA-bd_sf"/>
</dbReference>
<dbReference type="GO" id="GO:0008080">
    <property type="term" value="F:N-acetyltransferase activity"/>
    <property type="evidence" value="ECO:0007669"/>
    <property type="project" value="InterPro"/>
</dbReference>
<dbReference type="EMBL" id="QTTY01000004">
    <property type="protein sequence ID" value="REF39790.1"/>
    <property type="molecule type" value="Genomic_DNA"/>
</dbReference>
<dbReference type="GO" id="GO:0003700">
    <property type="term" value="F:DNA-binding transcription factor activity"/>
    <property type="evidence" value="ECO:0007669"/>
    <property type="project" value="InterPro"/>
</dbReference>
<dbReference type="Pfam" id="PF01047">
    <property type="entry name" value="MarR"/>
    <property type="match status" value="1"/>
</dbReference>
<feature type="domain" description="N-acetyltransferase" evidence="3">
    <location>
        <begin position="166"/>
        <end position="320"/>
    </location>
</feature>
<dbReference type="InterPro" id="IPR000835">
    <property type="entry name" value="HTH_MarR-typ"/>
</dbReference>
<dbReference type="InterPro" id="IPR000182">
    <property type="entry name" value="GNAT_dom"/>
</dbReference>
<dbReference type="Gene3D" id="1.10.10.10">
    <property type="entry name" value="Winged helix-like DNA-binding domain superfamily/Winged helix DNA-binding domain"/>
    <property type="match status" value="1"/>
</dbReference>
<accession>A0A3D9VHX3</accession>
<evidence type="ECO:0000259" key="2">
    <source>
        <dbReference type="PROSITE" id="PS50995"/>
    </source>
</evidence>
<dbReference type="SMART" id="SM00347">
    <property type="entry name" value="HTH_MARR"/>
    <property type="match status" value="1"/>
</dbReference>
<evidence type="ECO:0000256" key="1">
    <source>
        <dbReference type="ARBA" id="ARBA00022679"/>
    </source>
</evidence>
<dbReference type="SUPFAM" id="SSF55729">
    <property type="entry name" value="Acyl-CoA N-acyltransferases (Nat)"/>
    <property type="match status" value="1"/>
</dbReference>
<organism evidence="4 5">
    <name type="scientific">Bacillus mycoides</name>
    <dbReference type="NCBI Taxonomy" id="1405"/>
    <lineage>
        <taxon>Bacteria</taxon>
        <taxon>Bacillati</taxon>
        <taxon>Bacillota</taxon>
        <taxon>Bacilli</taxon>
        <taxon>Bacillales</taxon>
        <taxon>Bacillaceae</taxon>
        <taxon>Bacillus</taxon>
        <taxon>Bacillus cereus group</taxon>
    </lineage>
</organism>
<evidence type="ECO:0000259" key="3">
    <source>
        <dbReference type="PROSITE" id="PS51186"/>
    </source>
</evidence>
<dbReference type="Pfam" id="PF00583">
    <property type="entry name" value="Acetyltransf_1"/>
    <property type="match status" value="1"/>
</dbReference>
<dbReference type="AlphaFoldDB" id="A0A3D9VHX3"/>
<evidence type="ECO:0000313" key="4">
    <source>
        <dbReference type="EMBL" id="REF39790.1"/>
    </source>
</evidence>
<name>A0A3D9VHX3_BACMY</name>
<dbReference type="InterPro" id="IPR050769">
    <property type="entry name" value="NAT_camello-type"/>
</dbReference>
<dbReference type="Gene3D" id="3.40.630.30">
    <property type="match status" value="1"/>
</dbReference>
<protein>
    <submittedName>
        <fullName evidence="4">MarR family transcriptional regulator with acetyltransferase activity</fullName>
    </submittedName>
</protein>
<proteinExistence type="predicted"/>
<dbReference type="CDD" id="cd04301">
    <property type="entry name" value="NAT_SF"/>
    <property type="match status" value="1"/>
</dbReference>
<dbReference type="PANTHER" id="PTHR13947:SF37">
    <property type="entry name" value="LD18367P"/>
    <property type="match status" value="1"/>
</dbReference>
<dbReference type="PROSITE" id="PS50995">
    <property type="entry name" value="HTH_MARR_2"/>
    <property type="match status" value="1"/>
</dbReference>
<feature type="domain" description="HTH marR-type" evidence="2">
    <location>
        <begin position="16"/>
        <end position="154"/>
    </location>
</feature>
<dbReference type="InterPro" id="IPR036388">
    <property type="entry name" value="WH-like_DNA-bd_sf"/>
</dbReference>
<gene>
    <name evidence="4" type="ORF">DET55_10455</name>
</gene>
<reference evidence="4 5" key="1">
    <citation type="submission" date="2018-08" db="EMBL/GenBank/DDBJ databases">
        <title>Freshwater and sediment microbial communities from various areas in North America, analyzing microbe dynamics in response to fracking.</title>
        <authorList>
            <person name="Lamendella R."/>
        </authorList>
    </citation>
    <scope>NUCLEOTIDE SEQUENCE [LARGE SCALE GENOMIC DNA]</scope>
    <source>
        <strain evidence="4 5">DB-1</strain>
    </source>
</reference>
<comment type="caution">
    <text evidence="4">The sequence shown here is derived from an EMBL/GenBank/DDBJ whole genome shotgun (WGS) entry which is preliminary data.</text>
</comment>
<sequence length="325" mass="38219">MNDVGENFSIEKRFFIMELIKKIEKIRQFNRYYANVLGKIDQEIYNNPYPLTEARVIAELHYNSGCTAKKIIEALGVDRGFLSRILQRFEDEQIIKKKQSPEDKRQFNLYLTAIGEEAFRRMEIDANRELTKTLQHLSESEIDDLVSSMEQVESIYTKSTNEKPTVIIRPFQPGDVGYVAQLHGEFYGEQHRFFKTFEYYVMKGLTEFVYASSGGELWIAEVDGERAGSVAIKQDDENTAQLRWFILDDRYQGLGIGTKLFETALSYCKEHNYKHIYLWTISMLNAARHLYAKYGFTMTEEKENIEWCGEKLIEERWDLDLFDER</sequence>
<dbReference type="PANTHER" id="PTHR13947">
    <property type="entry name" value="GNAT FAMILY N-ACETYLTRANSFERASE"/>
    <property type="match status" value="1"/>
</dbReference>
<dbReference type="Proteomes" id="UP000256530">
    <property type="component" value="Unassembled WGS sequence"/>
</dbReference>
<evidence type="ECO:0000313" key="5">
    <source>
        <dbReference type="Proteomes" id="UP000256530"/>
    </source>
</evidence>
<dbReference type="SUPFAM" id="SSF46785">
    <property type="entry name" value="Winged helix' DNA-binding domain"/>
    <property type="match status" value="1"/>
</dbReference>
<keyword evidence="1 4" id="KW-0808">Transferase</keyword>